<evidence type="ECO:0000313" key="1">
    <source>
        <dbReference type="EMBL" id="RZG67447.1"/>
    </source>
</evidence>
<protein>
    <submittedName>
        <fullName evidence="1">Uncharacterized protein</fullName>
    </submittedName>
</protein>
<dbReference type="Proteomes" id="UP000293483">
    <property type="component" value="Unassembled WGS sequence"/>
</dbReference>
<sequence length="367" mass="43016">MDLTQFNFSILKKFDRTLESNIERLVKNADSIEEDLSPIELKGMLCEALGLNVLDSHTNQVVDQGEDIKITFAYILKCLSLYPLKSEIYKNWNKHVELFDKAELTGFSEENVTDLHQFIQSIVTTGHNHTNLSLEQMEKPIHLIMLLLIHLDAILTLDSNMELLCFTQLFKFRFNKNKPYGPSSSFSDFIIYSLASHANKKPLEKLPSISSFDKYLNTELFDDDSDNDGTEHPRIKTMRQLLKKMRAEHRFCYLTDIDQFFTTPFNRIELIFDDLYEKITESNSRFLLSRTIKDDDFVVFNEMNALWLIYYFQFLVYEGQKDNPLEVLQGLSATREFMDLWKMFYVPNGKKATFQWPTQFNDVAKVT</sequence>
<name>A0A4Q7AV97_9GAMM</name>
<dbReference type="AlphaFoldDB" id="A0A4Q7AV97"/>
<dbReference type="RefSeq" id="WP_130145287.1">
    <property type="nucleotide sequence ID" value="NZ_SGSU01000007.1"/>
</dbReference>
<evidence type="ECO:0000313" key="2">
    <source>
        <dbReference type="Proteomes" id="UP000293483"/>
    </source>
</evidence>
<accession>A0A4Q7AV97</accession>
<reference evidence="1 2" key="1">
    <citation type="submission" date="2019-02" db="EMBL/GenBank/DDBJ databases">
        <title>The Batch Genome Submission of Acinetobacter spp. strains.</title>
        <authorList>
            <person name="Qin J."/>
            <person name="Hu Y."/>
            <person name="Ye H."/>
            <person name="Wei L."/>
            <person name="Feng Y."/>
            <person name="Zong Z."/>
        </authorList>
    </citation>
    <scope>NUCLEOTIDE SEQUENCE [LARGE SCALE GENOMIC DNA]</scope>
    <source>
        <strain evidence="1 2">WCHABo060081</strain>
    </source>
</reference>
<organism evidence="1 2">
    <name type="scientific">Acinetobacter bouvetii</name>
    <dbReference type="NCBI Taxonomy" id="202951"/>
    <lineage>
        <taxon>Bacteria</taxon>
        <taxon>Pseudomonadati</taxon>
        <taxon>Pseudomonadota</taxon>
        <taxon>Gammaproteobacteria</taxon>
        <taxon>Moraxellales</taxon>
        <taxon>Moraxellaceae</taxon>
        <taxon>Acinetobacter</taxon>
    </lineage>
</organism>
<comment type="caution">
    <text evidence="1">The sequence shown here is derived from an EMBL/GenBank/DDBJ whole genome shotgun (WGS) entry which is preliminary data.</text>
</comment>
<proteinExistence type="predicted"/>
<gene>
    <name evidence="1" type="ORF">EXE25_07985</name>
</gene>
<dbReference type="EMBL" id="SGSU01000007">
    <property type="protein sequence ID" value="RZG67447.1"/>
    <property type="molecule type" value="Genomic_DNA"/>
</dbReference>